<evidence type="ECO:0000259" key="1">
    <source>
        <dbReference type="PROSITE" id="PS51186"/>
    </source>
</evidence>
<name>A0A0R1XI58_9LACO</name>
<dbReference type="EMBL" id="AZFW01000042">
    <property type="protein sequence ID" value="KRM27771.1"/>
    <property type="molecule type" value="Genomic_DNA"/>
</dbReference>
<dbReference type="PROSITE" id="PS51186">
    <property type="entry name" value="GNAT"/>
    <property type="match status" value="1"/>
</dbReference>
<dbReference type="eggNOG" id="COG1670">
    <property type="taxonomic scope" value="Bacteria"/>
</dbReference>
<accession>A0A0R1XI58</accession>
<dbReference type="InterPro" id="IPR016181">
    <property type="entry name" value="Acyl_CoA_acyltransferase"/>
</dbReference>
<dbReference type="CDD" id="cd04301">
    <property type="entry name" value="NAT_SF"/>
    <property type="match status" value="1"/>
</dbReference>
<dbReference type="Pfam" id="PF13302">
    <property type="entry name" value="Acetyltransf_3"/>
    <property type="match status" value="1"/>
</dbReference>
<dbReference type="InterPro" id="IPR000182">
    <property type="entry name" value="GNAT_dom"/>
</dbReference>
<dbReference type="GO" id="GO:0008999">
    <property type="term" value="F:protein-N-terminal-alanine acetyltransferase activity"/>
    <property type="evidence" value="ECO:0007669"/>
    <property type="project" value="TreeGrafter"/>
</dbReference>
<feature type="domain" description="N-acetyltransferase" evidence="1">
    <location>
        <begin position="19"/>
        <end position="181"/>
    </location>
</feature>
<dbReference type="InterPro" id="IPR051531">
    <property type="entry name" value="N-acetyltransferase"/>
</dbReference>
<dbReference type="SUPFAM" id="SSF55729">
    <property type="entry name" value="Acyl-CoA N-acyltransferases (Nat)"/>
    <property type="match status" value="1"/>
</dbReference>
<sequence>MMDVFDPLPDQWHSADQQLMFALTVPVEADLFYPQWRDPAVAHQLGMTPPANVNDVRTMLAYYIGNAQTGSAARYTVRHGQTVIGICGFNDIDRADSRVEIGYEILPAYQHRGWGSALVAAMVDQAWQALDLNRVGAGVLPANTASLAVLRHNGFTTEGTLRQFTRIGDTVYDLVMCSKVRALDK</sequence>
<proteinExistence type="predicted"/>
<dbReference type="OrthoDB" id="9798081at2"/>
<organism evidence="2 3">
    <name type="scientific">Schleiferilactobacillus harbinensis DSM 16991</name>
    <dbReference type="NCBI Taxonomy" id="1122147"/>
    <lineage>
        <taxon>Bacteria</taxon>
        <taxon>Bacillati</taxon>
        <taxon>Bacillota</taxon>
        <taxon>Bacilli</taxon>
        <taxon>Lactobacillales</taxon>
        <taxon>Lactobacillaceae</taxon>
        <taxon>Schleiferilactobacillus</taxon>
    </lineage>
</organism>
<reference evidence="2 3" key="1">
    <citation type="journal article" date="2015" name="Genome Announc.">
        <title>Expanding the biotechnology potential of lactobacilli through comparative genomics of 213 strains and associated genera.</title>
        <authorList>
            <person name="Sun Z."/>
            <person name="Harris H.M."/>
            <person name="McCann A."/>
            <person name="Guo C."/>
            <person name="Argimon S."/>
            <person name="Zhang W."/>
            <person name="Yang X."/>
            <person name="Jeffery I.B."/>
            <person name="Cooney J.C."/>
            <person name="Kagawa T.F."/>
            <person name="Liu W."/>
            <person name="Song Y."/>
            <person name="Salvetti E."/>
            <person name="Wrobel A."/>
            <person name="Rasinkangas P."/>
            <person name="Parkhill J."/>
            <person name="Rea M.C."/>
            <person name="O'Sullivan O."/>
            <person name="Ritari J."/>
            <person name="Douillard F.P."/>
            <person name="Paul Ross R."/>
            <person name="Yang R."/>
            <person name="Briner A.E."/>
            <person name="Felis G.E."/>
            <person name="de Vos W.M."/>
            <person name="Barrangou R."/>
            <person name="Klaenhammer T.R."/>
            <person name="Caufield P.W."/>
            <person name="Cui Y."/>
            <person name="Zhang H."/>
            <person name="O'Toole P.W."/>
        </authorList>
    </citation>
    <scope>NUCLEOTIDE SEQUENCE [LARGE SCALE GENOMIC DNA]</scope>
    <source>
        <strain evidence="2 3">DSM 16991</strain>
    </source>
</reference>
<protein>
    <recommendedName>
        <fullName evidence="1">N-acetyltransferase domain-containing protein</fullName>
    </recommendedName>
</protein>
<dbReference type="Gene3D" id="3.40.630.30">
    <property type="match status" value="1"/>
</dbReference>
<comment type="caution">
    <text evidence="2">The sequence shown here is derived from an EMBL/GenBank/DDBJ whole genome shotgun (WGS) entry which is preliminary data.</text>
</comment>
<dbReference type="PANTHER" id="PTHR43792:SF9">
    <property type="entry name" value="RIBOSOMAL-PROTEIN-ALANINE ACETYLTRANSFERASE"/>
    <property type="match status" value="1"/>
</dbReference>
<dbReference type="PANTHER" id="PTHR43792">
    <property type="entry name" value="GNAT FAMILY, PUTATIVE (AFU_ORTHOLOGUE AFUA_3G00765)-RELATED-RELATED"/>
    <property type="match status" value="1"/>
</dbReference>
<gene>
    <name evidence="2" type="ORF">FC91_GL002358</name>
</gene>
<dbReference type="GO" id="GO:0005737">
    <property type="term" value="C:cytoplasm"/>
    <property type="evidence" value="ECO:0007669"/>
    <property type="project" value="TreeGrafter"/>
</dbReference>
<dbReference type="AlphaFoldDB" id="A0A0R1XI58"/>
<dbReference type="PATRIC" id="fig|1122147.4.peg.2438"/>
<dbReference type="Proteomes" id="UP000050949">
    <property type="component" value="Unassembled WGS sequence"/>
</dbReference>
<evidence type="ECO:0000313" key="2">
    <source>
        <dbReference type="EMBL" id="KRM27771.1"/>
    </source>
</evidence>
<evidence type="ECO:0000313" key="3">
    <source>
        <dbReference type="Proteomes" id="UP000050949"/>
    </source>
</evidence>